<dbReference type="PANTHER" id="PTHR46112:SF2">
    <property type="entry name" value="XAA-PRO AMINOPEPTIDASE P-RELATED"/>
    <property type="match status" value="1"/>
</dbReference>
<proteinExistence type="predicted"/>
<dbReference type="InterPro" id="IPR000994">
    <property type="entry name" value="Pept_M24"/>
</dbReference>
<keyword evidence="4" id="KW-1185">Reference proteome</keyword>
<dbReference type="Gene3D" id="3.90.230.10">
    <property type="entry name" value="Creatinase/methionine aminopeptidase superfamily"/>
    <property type="match status" value="1"/>
</dbReference>
<dbReference type="PANTHER" id="PTHR46112">
    <property type="entry name" value="AMINOPEPTIDASE"/>
    <property type="match status" value="1"/>
</dbReference>
<feature type="domain" description="Creatinase N-terminal" evidence="2">
    <location>
        <begin position="18"/>
        <end position="173"/>
    </location>
</feature>
<comment type="caution">
    <text evidence="3">The sequence shown here is derived from an EMBL/GenBank/DDBJ whole genome shotgun (WGS) entry which is preliminary data.</text>
</comment>
<feature type="domain" description="Peptidase M24" evidence="1">
    <location>
        <begin position="181"/>
        <end position="395"/>
    </location>
</feature>
<dbReference type="Proteomes" id="UP000622890">
    <property type="component" value="Unassembled WGS sequence"/>
</dbReference>
<evidence type="ECO:0000313" key="4">
    <source>
        <dbReference type="Proteomes" id="UP000622890"/>
    </source>
</evidence>
<dbReference type="AlphaFoldDB" id="A0A934W9X3"/>
<dbReference type="EMBL" id="JAEPBG010000014">
    <property type="protein sequence ID" value="MBK4737754.1"/>
    <property type="molecule type" value="Genomic_DNA"/>
</dbReference>
<keyword evidence="3" id="KW-0031">Aminopeptidase</keyword>
<keyword evidence="3" id="KW-0645">Protease</keyword>
<dbReference type="Pfam" id="PF01321">
    <property type="entry name" value="Creatinase_N"/>
    <property type="match status" value="1"/>
</dbReference>
<protein>
    <submittedName>
        <fullName evidence="3">Aminopeptidase P family protein</fullName>
    </submittedName>
</protein>
<gene>
    <name evidence="3" type="ORF">JJB74_24300</name>
</gene>
<dbReference type="InterPro" id="IPR029149">
    <property type="entry name" value="Creatin/AminoP/Spt16_N"/>
</dbReference>
<dbReference type="Gene3D" id="3.40.350.10">
    <property type="entry name" value="Creatinase/prolidase N-terminal domain"/>
    <property type="match status" value="1"/>
</dbReference>
<dbReference type="Pfam" id="PF00557">
    <property type="entry name" value="Peptidase_M24"/>
    <property type="match status" value="1"/>
</dbReference>
<dbReference type="GO" id="GO:0004177">
    <property type="term" value="F:aminopeptidase activity"/>
    <property type="evidence" value="ECO:0007669"/>
    <property type="project" value="UniProtKB-KW"/>
</dbReference>
<organism evidence="3 4">
    <name type="scientific">Noviherbaspirillum pedocola</name>
    <dbReference type="NCBI Taxonomy" id="2801341"/>
    <lineage>
        <taxon>Bacteria</taxon>
        <taxon>Pseudomonadati</taxon>
        <taxon>Pseudomonadota</taxon>
        <taxon>Betaproteobacteria</taxon>
        <taxon>Burkholderiales</taxon>
        <taxon>Oxalobacteraceae</taxon>
        <taxon>Noviherbaspirillum</taxon>
    </lineage>
</organism>
<dbReference type="RefSeq" id="WP_200596310.1">
    <property type="nucleotide sequence ID" value="NZ_JAEPBG010000014.1"/>
</dbReference>
<dbReference type="SUPFAM" id="SSF53092">
    <property type="entry name" value="Creatinase/prolidase N-terminal domain"/>
    <property type="match status" value="1"/>
</dbReference>
<dbReference type="InterPro" id="IPR036005">
    <property type="entry name" value="Creatinase/aminopeptidase-like"/>
</dbReference>
<name>A0A934W9X3_9BURK</name>
<accession>A0A934W9X3</accession>
<dbReference type="InterPro" id="IPR000587">
    <property type="entry name" value="Creatinase_N"/>
</dbReference>
<reference evidence="3" key="1">
    <citation type="submission" date="2021-01" db="EMBL/GenBank/DDBJ databases">
        <title>Genome sequence of strain Noviherbaspirillum sp. DKR-6.</title>
        <authorList>
            <person name="Chaudhary D.K."/>
        </authorList>
    </citation>
    <scope>NUCLEOTIDE SEQUENCE</scope>
    <source>
        <strain evidence="3">DKR-6</strain>
    </source>
</reference>
<dbReference type="SUPFAM" id="SSF55920">
    <property type="entry name" value="Creatinase/aminopeptidase"/>
    <property type="match status" value="1"/>
</dbReference>
<evidence type="ECO:0000259" key="1">
    <source>
        <dbReference type="Pfam" id="PF00557"/>
    </source>
</evidence>
<dbReference type="InterPro" id="IPR050659">
    <property type="entry name" value="Peptidase_M24B"/>
</dbReference>
<sequence length="414" mass="44395">MDKRAGHRQRAAKAHEERRARVQEALATQGLSALLCAHGANVLMLSGYASVIGAAVAIATADGKLVLVVPEDELKMARDSWADDIFFFQAATLNAMHTGRAALRSALAKALDACLPEARHGGARIGMEFARAHLPASYASQLVYGAMLDQLIEEIAPACMPVPADTLLAQLRMRPTAAELERIRASCAIAAAAFHEGAARLVAGASEREAAQHFSEAYVRAVDRHADVTRADAFFYCMSGPNAAHAHAAFQQSTARRLLRGETILIHCNSHADGYWTDLSRTYVLGQPDARLARMQEAIMAARRAALAAIRPGVAAGAIDRAARAVLDEAGFGADFKHPTGHGVGFIAIDHEEPPQLHPHSHEPLLPGMVFNVEPGIYIGGLGGMRDCNMVAVTEDGHELLSPFQLEHHAWSIE</sequence>
<evidence type="ECO:0000259" key="2">
    <source>
        <dbReference type="Pfam" id="PF01321"/>
    </source>
</evidence>
<evidence type="ECO:0000313" key="3">
    <source>
        <dbReference type="EMBL" id="MBK4737754.1"/>
    </source>
</evidence>
<keyword evidence="3" id="KW-0378">Hydrolase</keyword>